<name>A0A1B6NWL5_9ZZZZ</name>
<dbReference type="AlphaFoldDB" id="A0A1B6NWL5"/>
<comment type="caution">
    <text evidence="1">The sequence shown here is derived from an EMBL/GenBank/DDBJ whole genome shotgun (WGS) entry which is preliminary data.</text>
</comment>
<gene>
    <name evidence="1" type="ORF">MGSAQ_000668</name>
</gene>
<evidence type="ECO:0000313" key="1">
    <source>
        <dbReference type="EMBL" id="KTF07836.1"/>
    </source>
</evidence>
<protein>
    <submittedName>
        <fullName evidence="1">Uncharacterized protein</fullName>
    </submittedName>
</protein>
<reference evidence="1" key="1">
    <citation type="submission" date="2013-11" db="EMBL/GenBank/DDBJ databases">
        <title>Microbial diversity, functional groups and degradation webs in Northern and Southern Mediterranean and Red Sea marine crude oil polluted sites.</title>
        <authorList>
            <person name="Daffonchio D."/>
            <person name="Mapelli F."/>
            <person name="Ferrer M."/>
            <person name="Richter M."/>
            <person name="Cherif A."/>
            <person name="Malkawi H.I."/>
            <person name="Yakimov M.M."/>
            <person name="Abdel-Fattah Y.R."/>
            <person name="Blaghen M."/>
            <person name="Golyshin P.N."/>
            <person name="Kalogerakis N."/>
            <person name="Boon N."/>
            <person name="Magagnini M."/>
            <person name="Fava F."/>
        </authorList>
    </citation>
    <scope>NUCLEOTIDE SEQUENCE</scope>
</reference>
<proteinExistence type="predicted"/>
<sequence>MCRTFHCIVKTWFTLSSLCRWVTTAKINGVRVLFLALNVL</sequence>
<organism evidence="1">
    <name type="scientific">marine sediment metagenome</name>
    <dbReference type="NCBI Taxonomy" id="412755"/>
    <lineage>
        <taxon>unclassified sequences</taxon>
        <taxon>metagenomes</taxon>
        <taxon>ecological metagenomes</taxon>
    </lineage>
</organism>
<dbReference type="EMBL" id="AYSL01000310">
    <property type="protein sequence ID" value="KTF07836.1"/>
    <property type="molecule type" value="Genomic_DNA"/>
</dbReference>
<accession>A0A1B6NWL5</accession>